<dbReference type="InterPro" id="IPR049551">
    <property type="entry name" value="PKS_DH_C"/>
</dbReference>
<evidence type="ECO:0000256" key="1">
    <source>
        <dbReference type="ARBA" id="ARBA00022450"/>
    </source>
</evidence>
<dbReference type="InterPro" id="IPR020843">
    <property type="entry name" value="ER"/>
</dbReference>
<dbReference type="SMART" id="SM00822">
    <property type="entry name" value="PKS_KR"/>
    <property type="match status" value="1"/>
</dbReference>
<dbReference type="SUPFAM" id="SSF52151">
    <property type="entry name" value="FabD/lysophospholipase-like"/>
    <property type="match status" value="1"/>
</dbReference>
<evidence type="ECO:0000256" key="7">
    <source>
        <dbReference type="ARBA" id="ARBA00023315"/>
    </source>
</evidence>
<dbReference type="OrthoDB" id="329835at2759"/>
<proteinExistence type="predicted"/>
<dbReference type="InterPro" id="IPR057326">
    <property type="entry name" value="KR_dom"/>
</dbReference>
<dbReference type="InterPro" id="IPR011032">
    <property type="entry name" value="GroES-like_sf"/>
</dbReference>
<dbReference type="InterPro" id="IPR029063">
    <property type="entry name" value="SAM-dependent_MTases_sf"/>
</dbReference>
<dbReference type="SUPFAM" id="SSF53335">
    <property type="entry name" value="S-adenosyl-L-methionine-dependent methyltransferases"/>
    <property type="match status" value="1"/>
</dbReference>
<evidence type="ECO:0000313" key="12">
    <source>
        <dbReference type="EMBL" id="KAE8150558.1"/>
    </source>
</evidence>
<dbReference type="InterPro" id="IPR036291">
    <property type="entry name" value="NAD(P)-bd_dom_sf"/>
</dbReference>
<dbReference type="InterPro" id="IPR018201">
    <property type="entry name" value="Ketoacyl_synth_AS"/>
</dbReference>
<dbReference type="SMART" id="SM00825">
    <property type="entry name" value="PKS_KS"/>
    <property type="match status" value="1"/>
</dbReference>
<evidence type="ECO:0000256" key="4">
    <source>
        <dbReference type="ARBA" id="ARBA00022857"/>
    </source>
</evidence>
<dbReference type="GO" id="GO:0004315">
    <property type="term" value="F:3-oxoacyl-[acyl-carrier-protein] synthase activity"/>
    <property type="evidence" value="ECO:0007669"/>
    <property type="project" value="InterPro"/>
</dbReference>
<dbReference type="InterPro" id="IPR014043">
    <property type="entry name" value="Acyl_transferase_dom"/>
</dbReference>
<dbReference type="SUPFAM" id="SSF53901">
    <property type="entry name" value="Thiolase-like"/>
    <property type="match status" value="1"/>
</dbReference>
<evidence type="ECO:0000256" key="6">
    <source>
        <dbReference type="ARBA" id="ARBA00023268"/>
    </source>
</evidence>
<dbReference type="Pfam" id="PF14765">
    <property type="entry name" value="PS-DH"/>
    <property type="match status" value="1"/>
</dbReference>
<evidence type="ECO:0000259" key="9">
    <source>
        <dbReference type="PROSITE" id="PS50075"/>
    </source>
</evidence>
<dbReference type="Gene3D" id="3.40.366.10">
    <property type="entry name" value="Malonyl-Coenzyme A Acyl Carrier Protein, domain 2"/>
    <property type="match status" value="1"/>
</dbReference>
<dbReference type="SMART" id="SM00826">
    <property type="entry name" value="PKS_DH"/>
    <property type="match status" value="1"/>
</dbReference>
<dbReference type="PANTHER" id="PTHR43775:SF29">
    <property type="entry name" value="ASPERFURANONE POLYKETIDE SYNTHASE AFOG-RELATED"/>
    <property type="match status" value="1"/>
</dbReference>
<keyword evidence="4" id="KW-0521">NADP</keyword>
<dbReference type="GO" id="GO:0031177">
    <property type="term" value="F:phosphopantetheine binding"/>
    <property type="evidence" value="ECO:0007669"/>
    <property type="project" value="InterPro"/>
</dbReference>
<dbReference type="Gene3D" id="1.10.1200.10">
    <property type="entry name" value="ACP-like"/>
    <property type="match status" value="1"/>
</dbReference>
<gene>
    <name evidence="12" type="ORF">BDV25DRAFT_172048</name>
</gene>
<dbReference type="SMART" id="SM00829">
    <property type="entry name" value="PKS_ER"/>
    <property type="match status" value="1"/>
</dbReference>
<dbReference type="InterPro" id="IPR032821">
    <property type="entry name" value="PKS_assoc"/>
</dbReference>
<dbReference type="SUPFAM" id="SSF47336">
    <property type="entry name" value="ACP-like"/>
    <property type="match status" value="1"/>
</dbReference>
<dbReference type="InterPro" id="IPR009081">
    <property type="entry name" value="PP-bd_ACP"/>
</dbReference>
<keyword evidence="7" id="KW-0012">Acyltransferase</keyword>
<dbReference type="InterPro" id="IPR016035">
    <property type="entry name" value="Acyl_Trfase/lysoPLipase"/>
</dbReference>
<dbReference type="Pfam" id="PF00550">
    <property type="entry name" value="PP-binding"/>
    <property type="match status" value="1"/>
</dbReference>
<dbReference type="Pfam" id="PF13602">
    <property type="entry name" value="ADH_zinc_N_2"/>
    <property type="match status" value="1"/>
</dbReference>
<feature type="active site" description="Proton acceptor; for dehydratase activity" evidence="8">
    <location>
        <position position="978"/>
    </location>
</feature>
<accession>A0A5N6TW03</accession>
<dbReference type="PROSITE" id="PS00606">
    <property type="entry name" value="KS3_1"/>
    <property type="match status" value="1"/>
</dbReference>
<dbReference type="InterPro" id="IPR020841">
    <property type="entry name" value="PKS_Beta-ketoAc_synthase_dom"/>
</dbReference>
<name>A0A5N6TW03_ASPAV</name>
<dbReference type="PROSITE" id="PS50075">
    <property type="entry name" value="CARRIER"/>
    <property type="match status" value="1"/>
</dbReference>
<dbReference type="PROSITE" id="PS52004">
    <property type="entry name" value="KS3_2"/>
    <property type="match status" value="1"/>
</dbReference>
<evidence type="ECO:0000259" key="11">
    <source>
        <dbReference type="PROSITE" id="PS52019"/>
    </source>
</evidence>
<keyword evidence="3" id="KW-0808">Transferase</keyword>
<dbReference type="Gene3D" id="3.40.50.150">
    <property type="entry name" value="Vaccinia Virus protein VP39"/>
    <property type="match status" value="1"/>
</dbReference>
<evidence type="ECO:0008006" key="14">
    <source>
        <dbReference type="Google" id="ProtNLM"/>
    </source>
</evidence>
<dbReference type="GO" id="GO:0016491">
    <property type="term" value="F:oxidoreductase activity"/>
    <property type="evidence" value="ECO:0007669"/>
    <property type="project" value="UniProtKB-KW"/>
</dbReference>
<dbReference type="PROSITE" id="PS52019">
    <property type="entry name" value="PKS_MFAS_DH"/>
    <property type="match status" value="1"/>
</dbReference>
<dbReference type="SUPFAM" id="SSF55048">
    <property type="entry name" value="Probable ACP-binding domain of malonyl-CoA ACP transacylase"/>
    <property type="match status" value="1"/>
</dbReference>
<dbReference type="Pfam" id="PF00109">
    <property type="entry name" value="ketoacyl-synt"/>
    <property type="match status" value="1"/>
</dbReference>
<keyword evidence="5" id="KW-0560">Oxidoreductase</keyword>
<organism evidence="12 13">
    <name type="scientific">Aspergillus avenaceus</name>
    <dbReference type="NCBI Taxonomy" id="36643"/>
    <lineage>
        <taxon>Eukaryota</taxon>
        <taxon>Fungi</taxon>
        <taxon>Dikarya</taxon>
        <taxon>Ascomycota</taxon>
        <taxon>Pezizomycotina</taxon>
        <taxon>Eurotiomycetes</taxon>
        <taxon>Eurotiomycetidae</taxon>
        <taxon>Eurotiales</taxon>
        <taxon>Aspergillaceae</taxon>
        <taxon>Aspergillus</taxon>
        <taxon>Aspergillus subgen. Circumdati</taxon>
    </lineage>
</organism>
<dbReference type="Gene3D" id="3.40.50.720">
    <property type="entry name" value="NAD(P)-binding Rossmann-like Domain"/>
    <property type="match status" value="1"/>
</dbReference>
<evidence type="ECO:0000256" key="8">
    <source>
        <dbReference type="PROSITE-ProRule" id="PRU01363"/>
    </source>
</evidence>
<dbReference type="InterPro" id="IPR049552">
    <property type="entry name" value="PKS_DH_N"/>
</dbReference>
<evidence type="ECO:0000259" key="10">
    <source>
        <dbReference type="PROSITE" id="PS52004"/>
    </source>
</evidence>
<keyword evidence="1" id="KW-0596">Phosphopantetheine</keyword>
<feature type="active site" description="Proton donor; for dehydratase activity" evidence="8">
    <location>
        <position position="1154"/>
    </location>
</feature>
<keyword evidence="2" id="KW-0597">Phosphoprotein</keyword>
<dbReference type="GO" id="GO:0006633">
    <property type="term" value="P:fatty acid biosynthetic process"/>
    <property type="evidence" value="ECO:0007669"/>
    <property type="project" value="InterPro"/>
</dbReference>
<dbReference type="Pfam" id="PF21089">
    <property type="entry name" value="PKS_DH_N"/>
    <property type="match status" value="1"/>
</dbReference>
<dbReference type="Gene3D" id="3.30.70.3290">
    <property type="match status" value="1"/>
</dbReference>
<sequence length="2396" mass="262583">MANECHTAHASGNSAQPLAIVGLSLKLSQNAVDETSFWEVMEKKKDLLTDWPRNRARLDGFYDDGPRQPNMLPAKGIYAINQDPAAFDAPFFSITAKEAAAMNPQQRLALEVAYHAFENAGMTTESLRSSRTAVFSAAFADDFTQMMAKDPDVAPPQTVMGIIPSILPNRLSWYFDLRGPSMHVDTACSASLTAMDLACQSIKTGKADAALIIGVNVMLSPETSVLLGNMNFLSPDGRSFSFDERANGYARGEGVLAIAIKPLVDALNNGDVIRAVVRSTASNHDGRTPIMTKPSAEAQEALIRETYRQAGLGFEQTRYPTGDPIEMSAIGNVFRSSRSPQDPLLWNASAENLSSYRGSVKANIGHLGGTSGLAAIIKVILMLEKGIIPPTALLEKINPETDADRCNIQIPTQPIPWPTDGLRRISINSFGVGGSNAHVILDDAFHYLQAHSLSGFHHCDTSRGRAHGIASNGAATNKHIDGASLLVWSAADTGAIDRMLQTYQSYYKTHIINNHHKLDQLAYTLGTGRSIMSWRTFAVVDSVDGNGHSNQLTPIVPIRAPSEKLSIAFIFTGQGAQYARMGLGLLQYPIFELSLRTSDQNFASFGANWSIQDALCREKDIHLPQFSQPLCTALQIALVDLLRSFGISPAAVVGHSSGEIAAAYAIGALSQRSACKVAYFKGQLVGKLAATTAIPGAMVAINLAEPEVPCLLEKLSLANGERAVHLACVNSPTNVTLSGPVNSIRLVQNYLDQQGIFAKIVPTGVAYHSPAMRTIVTEYRALLDDLEPSSTFVLTEPQSPACVMVSSVTGNTVTGKLVMTPDYWVDNIVSPVRFSNAVQHLINPVSGLSLLSGTGEIKDLIEIGAHPMLRRPLTDTVPSLRHHATLERQKPDVSAVLSMIGSLFCHGHSLSVIAANGEASGRLPSLTDCPPYPFDHTRRYWKHVPGYLLGRRAQDWNDLRPRWRNWLSIETQPWLGDHRVDGVAVCPGTGMVVMAIEAVQQMVANEDRVILAYLIKEARFLSPIFIGESLQDSTETEIHVLPIRNDQNKGNTWYETRVFSYRDNKWTECLYASIHVQYESSSTDAIDGSREQRQEHQRVCQRVKEAALACNPSFQNLTKLRWDGQSIFSAKVDISLASKNYRILSSPVHPVVLDSCVQPNLGQISRGLTKTMCPTMMAHSVANMWLSAKIWDKATDTVHIGSFTEHLNSKTGQFESSVYGIADDDSPLLFVEKIIMAEVSRPDMSKAEQASKSLFHLEWKPQLSSLHGKGLQEYLDAADSGTTDEATQEAPVPFVPKMEFMMRAAARKALCEVKLAERQQARSHIQSYAALLESLYLHEKSGGEYDLTSDELDHLLMECEATEPDLHLFCLIARNLPSILRGQMDPLELLFDNKAAERFYNYYSQTLVHAHPLFEIFDLAVHERPDLRIIEVGAGTGVMTRPVLASLRGFEDRIGRACFCEYMYTDISPAFFEPARKESGEFEGRIFFKTLDLEQDVGSQGFDIGSYDIAIASYVLHATSSLKRTLSNTRNLLKPGGRLVFQEAVVPSSACYNVGTEDWRQLGPLVTEQQWEEVLRGTGFSGIDASIWDHPNDACHVCSTIFSEALPPVRSSSINAQSEAKTWLLTNSKSPMQRSLVSKLRHRIERTETIQLADITDSDWVAAPKDVIISLLEIDSSLLAVLARSENLLWVTAAQLNTNSHYALAQGFLRTMRSEEAGKHIVTLAFQSPIKGDNEDRLVSEVRHRCFAEHPPCSEEEFIVCENQLTIGRLERAIDLEERESPWQSSSRLALDVGTPGMLDTIHFIEIEAAAVDEKIGLECAGTVAGDRVVMTVPGCMHSHPRAPAGLVYLIPDRLSFSEAVAVLIPGMTALGDKVLMLGAEVFATVSSGKKRDLLIERFKIGTDHIFYRRGVDVVVNSLSGDSLRASWECVAPYGHFIEIGKADIQANSSLPMSGFAKNVSFTALAHQLAENAISLLFGASQVEQAFRLMQSGTNMGRIVITLSPDEIVSKYTTLKSTWSFVPDASYLVAGGLGGIGKAILAWMVDKGARYLIVPSRSGSSSSQSAKFIAELASRGVQIAAPRCDVSSATDLEAMLQEHAATMPPIKGCINATMAIHDAIFENMTHSQWSLSIQSKVHTSWNLHQLLPKDLDFFILLSSLMGIYAEPSQSNYAAGCAFQDTLARSRSAQGLRGSVSLDIGYMRSVGYLAQRDRNGQGIPVNIRKLMPIETEDFLEILDYYCDPSLPPLDEIHSQLVIGGRTAGDYIARGEEPMAATLRPFFAGFNTSRDQGPRHTHTDIEQEADPTLLFQQATSAEERRAVVTVALRGKVARALGVALEEVDAERSLPDYGTDSLMAVELRSWIRKVFGANVAVFDILGGKSIKDVDGIVIENIRA</sequence>
<protein>
    <recommendedName>
        <fullName evidence="14">Polyketide synthase</fullName>
    </recommendedName>
</protein>
<dbReference type="InterPro" id="IPR013968">
    <property type="entry name" value="PKS_KR"/>
</dbReference>
<dbReference type="Gene3D" id="3.10.129.110">
    <property type="entry name" value="Polyketide synthase dehydratase"/>
    <property type="match status" value="1"/>
</dbReference>
<evidence type="ECO:0000256" key="5">
    <source>
        <dbReference type="ARBA" id="ARBA00023002"/>
    </source>
</evidence>
<dbReference type="InterPro" id="IPR042104">
    <property type="entry name" value="PKS_dehydratase_sf"/>
</dbReference>
<dbReference type="GO" id="GO:0004312">
    <property type="term" value="F:fatty acid synthase activity"/>
    <property type="evidence" value="ECO:0007669"/>
    <property type="project" value="TreeGrafter"/>
</dbReference>
<dbReference type="InterPro" id="IPR014030">
    <property type="entry name" value="Ketoacyl_synth_N"/>
</dbReference>
<dbReference type="Proteomes" id="UP000325780">
    <property type="component" value="Unassembled WGS sequence"/>
</dbReference>
<dbReference type="Gene3D" id="3.90.180.10">
    <property type="entry name" value="Medium-chain alcohol dehydrogenases, catalytic domain"/>
    <property type="match status" value="2"/>
</dbReference>
<dbReference type="InterPro" id="IPR020806">
    <property type="entry name" value="PKS_PP-bd"/>
</dbReference>
<dbReference type="CDD" id="cd00833">
    <property type="entry name" value="PKS"/>
    <property type="match status" value="1"/>
</dbReference>
<evidence type="ECO:0000313" key="13">
    <source>
        <dbReference type="Proteomes" id="UP000325780"/>
    </source>
</evidence>
<dbReference type="InterPro" id="IPR036736">
    <property type="entry name" value="ACP-like_sf"/>
</dbReference>
<dbReference type="Pfam" id="PF02801">
    <property type="entry name" value="Ketoacyl-synt_C"/>
    <property type="match status" value="1"/>
</dbReference>
<keyword evidence="13" id="KW-1185">Reference proteome</keyword>
<feature type="domain" description="Ketosynthase family 3 (KS3)" evidence="10">
    <location>
        <begin position="15"/>
        <end position="443"/>
    </location>
</feature>
<reference evidence="12 13" key="1">
    <citation type="submission" date="2019-04" db="EMBL/GenBank/DDBJ databases">
        <title>Friends and foes A comparative genomics study of 23 Aspergillus species from section Flavi.</title>
        <authorList>
            <consortium name="DOE Joint Genome Institute"/>
            <person name="Kjaerbolling I."/>
            <person name="Vesth T."/>
            <person name="Frisvad J.C."/>
            <person name="Nybo J.L."/>
            <person name="Theobald S."/>
            <person name="Kildgaard S."/>
            <person name="Isbrandt T."/>
            <person name="Kuo A."/>
            <person name="Sato A."/>
            <person name="Lyhne E.K."/>
            <person name="Kogle M.E."/>
            <person name="Wiebenga A."/>
            <person name="Kun R.S."/>
            <person name="Lubbers R.J."/>
            <person name="Makela M.R."/>
            <person name="Barry K."/>
            <person name="Chovatia M."/>
            <person name="Clum A."/>
            <person name="Daum C."/>
            <person name="Haridas S."/>
            <person name="He G."/>
            <person name="LaButti K."/>
            <person name="Lipzen A."/>
            <person name="Mondo S."/>
            <person name="Riley R."/>
            <person name="Salamov A."/>
            <person name="Simmons B.A."/>
            <person name="Magnuson J.K."/>
            <person name="Henrissat B."/>
            <person name="Mortensen U.H."/>
            <person name="Larsen T.O."/>
            <person name="Devries R.P."/>
            <person name="Grigoriev I.V."/>
            <person name="Machida M."/>
            <person name="Baker S.E."/>
            <person name="Andersen M.R."/>
        </authorList>
    </citation>
    <scope>NUCLEOTIDE SEQUENCE [LARGE SCALE GENOMIC DNA]</scope>
    <source>
        <strain evidence="12 13">IBT 18842</strain>
    </source>
</reference>
<dbReference type="InterPro" id="IPR020807">
    <property type="entry name" value="PKS_DH"/>
</dbReference>
<dbReference type="Pfam" id="PF00698">
    <property type="entry name" value="Acyl_transf_1"/>
    <property type="match status" value="1"/>
</dbReference>
<keyword evidence="6" id="KW-0511">Multifunctional enzyme</keyword>
<dbReference type="GO" id="GO:0044550">
    <property type="term" value="P:secondary metabolite biosynthetic process"/>
    <property type="evidence" value="ECO:0007669"/>
    <property type="project" value="TreeGrafter"/>
</dbReference>
<dbReference type="InterPro" id="IPR013217">
    <property type="entry name" value="Methyltransf_12"/>
</dbReference>
<dbReference type="Pfam" id="PF08659">
    <property type="entry name" value="KR"/>
    <property type="match status" value="1"/>
</dbReference>
<feature type="domain" description="Carrier" evidence="9">
    <location>
        <begin position="2320"/>
        <end position="2394"/>
    </location>
</feature>
<dbReference type="EMBL" id="ML742091">
    <property type="protein sequence ID" value="KAE8150558.1"/>
    <property type="molecule type" value="Genomic_DNA"/>
</dbReference>
<dbReference type="Pfam" id="PF08242">
    <property type="entry name" value="Methyltransf_12"/>
    <property type="match status" value="1"/>
</dbReference>
<dbReference type="Gene3D" id="3.40.47.10">
    <property type="match status" value="1"/>
</dbReference>
<feature type="domain" description="PKS/mFAS DH" evidence="11">
    <location>
        <begin position="946"/>
        <end position="1245"/>
    </location>
</feature>
<dbReference type="SUPFAM" id="SSF50129">
    <property type="entry name" value="GroES-like"/>
    <property type="match status" value="1"/>
</dbReference>
<dbReference type="SMART" id="SM00827">
    <property type="entry name" value="PKS_AT"/>
    <property type="match status" value="1"/>
</dbReference>
<feature type="region of interest" description="C-terminal hotdog fold" evidence="8">
    <location>
        <begin position="1094"/>
        <end position="1245"/>
    </location>
</feature>
<dbReference type="InterPro" id="IPR014031">
    <property type="entry name" value="Ketoacyl_synth_C"/>
</dbReference>
<dbReference type="CDD" id="cd05195">
    <property type="entry name" value="enoyl_red"/>
    <property type="match status" value="1"/>
</dbReference>
<dbReference type="InterPro" id="IPR049900">
    <property type="entry name" value="PKS_mFAS_DH"/>
</dbReference>
<dbReference type="SUPFAM" id="SSF51735">
    <property type="entry name" value="NAD(P)-binding Rossmann-fold domains"/>
    <property type="match status" value="2"/>
</dbReference>
<dbReference type="InterPro" id="IPR016039">
    <property type="entry name" value="Thiolase-like"/>
</dbReference>
<dbReference type="CDD" id="cd02440">
    <property type="entry name" value="AdoMet_MTases"/>
    <property type="match status" value="1"/>
</dbReference>
<feature type="region of interest" description="N-terminal hotdog fold" evidence="8">
    <location>
        <begin position="946"/>
        <end position="1081"/>
    </location>
</feature>
<dbReference type="InterPro" id="IPR001227">
    <property type="entry name" value="Ac_transferase_dom_sf"/>
</dbReference>
<dbReference type="InterPro" id="IPR050091">
    <property type="entry name" value="PKS_NRPS_Biosynth_Enz"/>
</dbReference>
<dbReference type="PANTHER" id="PTHR43775">
    <property type="entry name" value="FATTY ACID SYNTHASE"/>
    <property type="match status" value="1"/>
</dbReference>
<dbReference type="SMART" id="SM00823">
    <property type="entry name" value="PKS_PP"/>
    <property type="match status" value="1"/>
</dbReference>
<evidence type="ECO:0000256" key="2">
    <source>
        <dbReference type="ARBA" id="ARBA00022553"/>
    </source>
</evidence>
<evidence type="ECO:0000256" key="3">
    <source>
        <dbReference type="ARBA" id="ARBA00022679"/>
    </source>
</evidence>
<dbReference type="InterPro" id="IPR016036">
    <property type="entry name" value="Malonyl_transacylase_ACP-bd"/>
</dbReference>
<dbReference type="Pfam" id="PF16197">
    <property type="entry name" value="KAsynt_C_assoc"/>
    <property type="match status" value="1"/>
</dbReference>